<dbReference type="AlphaFoldDB" id="F9WTN5"/>
<evidence type="ECO:0000313" key="1">
    <source>
        <dbReference type="EMBL" id="CCD20929.1"/>
    </source>
</evidence>
<protein>
    <submittedName>
        <fullName evidence="1">Uncharacterized protein</fullName>
    </submittedName>
</protein>
<name>F9WTN5_TRYVY</name>
<keyword evidence="2" id="KW-1185">Reference proteome</keyword>
<sequence>MLRTLLTAVHQKLCGCHAPLPNRFVGSVSETRHVLQHLVDPHRETFVDPLALLTPPPQSRHCRTHRRQALCRGRLIQVLPPALVAAKRSSCHVAEEEERVVRPPLLNKQRRVAVGMLTLFVLDGLKRKEKVALNTKQKAFHAIPRASQHCQQRLDCLLTLASGEERIGGFVN</sequence>
<accession>F9WTN5</accession>
<evidence type="ECO:0000313" key="2">
    <source>
        <dbReference type="Proteomes" id="UP000009027"/>
    </source>
</evidence>
<organism evidence="1 2">
    <name type="scientific">Trypanosoma vivax (strain Y486)</name>
    <dbReference type="NCBI Taxonomy" id="1055687"/>
    <lineage>
        <taxon>Eukaryota</taxon>
        <taxon>Discoba</taxon>
        <taxon>Euglenozoa</taxon>
        <taxon>Kinetoplastea</taxon>
        <taxon>Metakinetoplastina</taxon>
        <taxon>Trypanosomatida</taxon>
        <taxon>Trypanosomatidae</taxon>
        <taxon>Trypanosoma</taxon>
        <taxon>Duttonella</taxon>
    </lineage>
</organism>
<reference evidence="1 2" key="1">
    <citation type="journal article" date="2012" name="Proc. Natl. Acad. Sci. U.S.A.">
        <title>Antigenic diversity is generated by distinct evolutionary mechanisms in African trypanosome species.</title>
        <authorList>
            <person name="Jackson A.P."/>
            <person name="Berry A."/>
            <person name="Aslett M."/>
            <person name="Allison H.C."/>
            <person name="Burton P."/>
            <person name="Vavrova-Anderson J."/>
            <person name="Brown R."/>
            <person name="Browne H."/>
            <person name="Corton N."/>
            <person name="Hauser H."/>
            <person name="Gamble J."/>
            <person name="Gilderthorp R."/>
            <person name="Marcello L."/>
            <person name="McQuillan J."/>
            <person name="Otto T.D."/>
            <person name="Quail M.A."/>
            <person name="Sanders M.J."/>
            <person name="van Tonder A."/>
            <person name="Ginger M.L."/>
            <person name="Field M.C."/>
            <person name="Barry J.D."/>
            <person name="Hertz-Fowler C."/>
            <person name="Berriman M."/>
        </authorList>
    </citation>
    <scope>NUCLEOTIDE SEQUENCE</scope>
    <source>
        <strain evidence="1 2">Y486</strain>
    </source>
</reference>
<dbReference type="Proteomes" id="UP000009027">
    <property type="component" value="Unassembled WGS sequence"/>
</dbReference>
<dbReference type="EMBL" id="CAEX01006611">
    <property type="protein sequence ID" value="CCD20929.1"/>
    <property type="molecule type" value="Genomic_DNA"/>
</dbReference>
<dbReference type="VEuPathDB" id="TriTrypDB:TvY486_0038090"/>
<gene>
    <name evidence="1" type="ORF">TvY486_0038090</name>
</gene>
<proteinExistence type="predicted"/>